<dbReference type="PANTHER" id="PTHR34477:SF5">
    <property type="entry name" value="BSL5627 PROTEIN"/>
    <property type="match status" value="1"/>
</dbReference>
<dbReference type="InterPro" id="IPR035901">
    <property type="entry name" value="GIY-YIG_endonuc_sf"/>
</dbReference>
<feature type="domain" description="GIY-YIG" evidence="2">
    <location>
        <begin position="1"/>
        <end position="77"/>
    </location>
</feature>
<dbReference type="Gene3D" id="3.40.1440.10">
    <property type="entry name" value="GIY-YIG endonuclease"/>
    <property type="match status" value="1"/>
</dbReference>
<organism evidence="3">
    <name type="scientific">Alsobacter sp. KACC 23698</name>
    <dbReference type="NCBI Taxonomy" id="3149229"/>
    <lineage>
        <taxon>Bacteria</taxon>
        <taxon>Pseudomonadati</taxon>
        <taxon>Pseudomonadota</taxon>
        <taxon>Alphaproteobacteria</taxon>
        <taxon>Hyphomicrobiales</taxon>
        <taxon>Alsobacteraceae</taxon>
        <taxon>Alsobacter</taxon>
    </lineage>
</organism>
<dbReference type="CDD" id="cd10448">
    <property type="entry name" value="GIY-YIG_unchar_3"/>
    <property type="match status" value="1"/>
</dbReference>
<dbReference type="InterPro" id="IPR000305">
    <property type="entry name" value="GIY-YIG_endonuc"/>
</dbReference>
<dbReference type="PANTHER" id="PTHR34477">
    <property type="entry name" value="UPF0213 PROTEIN YHBQ"/>
    <property type="match status" value="1"/>
</dbReference>
<evidence type="ECO:0000256" key="1">
    <source>
        <dbReference type="ARBA" id="ARBA00007435"/>
    </source>
</evidence>
<dbReference type="AlphaFoldDB" id="A0AAU7JFJ5"/>
<evidence type="ECO:0000259" key="2">
    <source>
        <dbReference type="PROSITE" id="PS50164"/>
    </source>
</evidence>
<accession>A0AAU7JFJ5</accession>
<dbReference type="EMBL" id="CP157484">
    <property type="protein sequence ID" value="XBO39026.1"/>
    <property type="molecule type" value="Genomic_DNA"/>
</dbReference>
<sequence length="93" mass="10607">MPFAVYILASQRNGTLYVGVTRDLGRRVEQHRAGLGSAFTRRYGVIRLVYAEAFDRAEDAIAREKQVKGWNRAWKLKLIEAANPDWLEISADL</sequence>
<dbReference type="InterPro" id="IPR050190">
    <property type="entry name" value="UPF0213_domain"/>
</dbReference>
<dbReference type="Pfam" id="PF01541">
    <property type="entry name" value="GIY-YIG"/>
    <property type="match status" value="1"/>
</dbReference>
<proteinExistence type="inferred from homology"/>
<dbReference type="RefSeq" id="WP_406855865.1">
    <property type="nucleotide sequence ID" value="NZ_CP157484.1"/>
</dbReference>
<protein>
    <submittedName>
        <fullName evidence="3">GIY-YIG nuclease family protein</fullName>
    </submittedName>
</protein>
<evidence type="ECO:0000313" key="3">
    <source>
        <dbReference type="EMBL" id="XBO39026.1"/>
    </source>
</evidence>
<name>A0AAU7JFJ5_9HYPH</name>
<dbReference type="SUPFAM" id="SSF82771">
    <property type="entry name" value="GIY-YIG endonuclease"/>
    <property type="match status" value="1"/>
</dbReference>
<gene>
    <name evidence="3" type="ORF">ABEG18_25670</name>
</gene>
<reference evidence="3" key="1">
    <citation type="submission" date="2024-05" db="EMBL/GenBank/DDBJ databases">
        <authorList>
            <person name="Kim S."/>
            <person name="Heo J."/>
            <person name="Choi H."/>
            <person name="Choi Y."/>
            <person name="Kwon S.-W."/>
            <person name="Kim Y."/>
        </authorList>
    </citation>
    <scope>NUCLEOTIDE SEQUENCE</scope>
    <source>
        <strain evidence="3">KACC 23698</strain>
    </source>
</reference>
<dbReference type="PROSITE" id="PS50164">
    <property type="entry name" value="GIY_YIG"/>
    <property type="match status" value="1"/>
</dbReference>
<dbReference type="SMART" id="SM00465">
    <property type="entry name" value="GIYc"/>
    <property type="match status" value="1"/>
</dbReference>
<comment type="similarity">
    <text evidence="1">Belongs to the UPF0213 family.</text>
</comment>